<accession>A0A7K1FLQ0</accession>
<sequence length="358" mass="39906">MGMVCMSPNGVIVSTAYASTIPASTTVVAELNRVVVDVLDLEVVDWKKPRPPSSPGLWFFSAISYPELADMVAACAKYIPDGAQVIGYIFDGFTSQRLKKLPARARPLTPYVRRLRRFDTIHHPIRALVDEQAKLLGTQIAYTPVGVDAVRYGRPGGMRDRWVTVNGYGRQSMPVSRLLSDRMNSSASEFYQHTNHIRMGTVVDADRHRAHFWQLLRMSRIALAYAPEVVDPRGRFPCSFVGQRWFESLAAGCLVAGVRPSAPEAAELLDWTDATIELSDDPEQAYAELTALAADVDRLEAISHTNYHQTLRRHDWRHRLPLIFGHLPELVPLLERNAGELAESADAYRRGTGDLLAG</sequence>
<keyword evidence="2" id="KW-0808">Transferase</keyword>
<keyword evidence="3" id="KW-1185">Reference proteome</keyword>
<proteinExistence type="predicted"/>
<dbReference type="Pfam" id="PF13524">
    <property type="entry name" value="Glyco_trans_1_2"/>
    <property type="match status" value="1"/>
</dbReference>
<gene>
    <name evidence="2" type="ORF">GIS00_14105</name>
</gene>
<feature type="domain" description="Spore protein YkvP/CgeB glycosyl transferase-like" evidence="1">
    <location>
        <begin position="209"/>
        <end position="320"/>
    </location>
</feature>
<comment type="caution">
    <text evidence="2">The sequence shown here is derived from an EMBL/GenBank/DDBJ whole genome shotgun (WGS) entry which is preliminary data.</text>
</comment>
<dbReference type="InterPro" id="IPR055259">
    <property type="entry name" value="YkvP/CgeB_Glyco_trans-like"/>
</dbReference>
<name>A0A7K1FLQ0_9ACTN</name>
<organism evidence="2 3">
    <name type="scientific">Nakamurella alba</name>
    <dbReference type="NCBI Taxonomy" id="2665158"/>
    <lineage>
        <taxon>Bacteria</taxon>
        <taxon>Bacillati</taxon>
        <taxon>Actinomycetota</taxon>
        <taxon>Actinomycetes</taxon>
        <taxon>Nakamurellales</taxon>
        <taxon>Nakamurellaceae</taxon>
        <taxon>Nakamurella</taxon>
    </lineage>
</organism>
<evidence type="ECO:0000259" key="1">
    <source>
        <dbReference type="Pfam" id="PF13524"/>
    </source>
</evidence>
<dbReference type="Proteomes" id="UP000460221">
    <property type="component" value="Unassembled WGS sequence"/>
</dbReference>
<evidence type="ECO:0000313" key="3">
    <source>
        <dbReference type="Proteomes" id="UP000460221"/>
    </source>
</evidence>
<evidence type="ECO:0000313" key="2">
    <source>
        <dbReference type="EMBL" id="MTD15072.1"/>
    </source>
</evidence>
<reference evidence="2 3" key="1">
    <citation type="submission" date="2019-11" db="EMBL/GenBank/DDBJ databases">
        <authorList>
            <person name="Jiang L.-Q."/>
        </authorList>
    </citation>
    <scope>NUCLEOTIDE SEQUENCE [LARGE SCALE GENOMIC DNA]</scope>
    <source>
        <strain evidence="2 3">YIM 132087</strain>
    </source>
</reference>
<protein>
    <submittedName>
        <fullName evidence="2">Glycosyltransferase</fullName>
    </submittedName>
</protein>
<dbReference type="AlphaFoldDB" id="A0A7K1FLQ0"/>
<dbReference type="EMBL" id="WLYK01000005">
    <property type="protein sequence ID" value="MTD15072.1"/>
    <property type="molecule type" value="Genomic_DNA"/>
</dbReference>
<dbReference type="GO" id="GO:0016740">
    <property type="term" value="F:transferase activity"/>
    <property type="evidence" value="ECO:0007669"/>
    <property type="project" value="UniProtKB-KW"/>
</dbReference>